<evidence type="ECO:0000313" key="2">
    <source>
        <dbReference type="Proteomes" id="UP000242313"/>
    </source>
</evidence>
<dbReference type="SUPFAM" id="SSF69118">
    <property type="entry name" value="AhpD-like"/>
    <property type="match status" value="1"/>
</dbReference>
<sequence>MSDFTLHSLDSAPQDARPLLEDSLKGFGMIPGLHAVMAEAPALLEGYQLLHGLFQNSSFNADELTVVWQTINVEHGCHYCVPAHTGIARAMKVSDEISEALRNQTPLPDSKLEALRTFTLAMLRQRGEVDQTQLDAFYAAGYGQQQVLEVILGLAQKVMSNYTNHIAQTPVDRAFAPFVWEPKAARKAS</sequence>
<evidence type="ECO:0000313" key="1">
    <source>
        <dbReference type="EMBL" id="PBK03724.1"/>
    </source>
</evidence>
<organism evidence="1 2">
    <name type="scientific">Pseudomonas abyssi</name>
    <dbReference type="NCBI Taxonomy" id="170540"/>
    <lineage>
        <taxon>Bacteria</taxon>
        <taxon>Pseudomonadati</taxon>
        <taxon>Pseudomonadota</taxon>
        <taxon>Gammaproteobacteria</taxon>
        <taxon>Pseudomonadales</taxon>
        <taxon>Pseudomonadaceae</taxon>
        <taxon>Pseudomonas</taxon>
    </lineage>
</organism>
<protein>
    <submittedName>
        <fullName evidence="1">Carboxymuconolactone decarboxylase</fullName>
    </submittedName>
</protein>
<dbReference type="EMBL" id="NTMR01000016">
    <property type="protein sequence ID" value="PBK03724.1"/>
    <property type="molecule type" value="Genomic_DNA"/>
</dbReference>
<dbReference type="Proteomes" id="UP000242313">
    <property type="component" value="Unassembled WGS sequence"/>
</dbReference>
<reference evidence="1 2" key="1">
    <citation type="submission" date="2017-09" db="EMBL/GenBank/DDBJ databases">
        <title>Pseudomonas abyssi sp. nov. isolated from Abyssopelagic Water.</title>
        <authorList>
            <person name="Wei Y."/>
        </authorList>
    </citation>
    <scope>NUCLEOTIDE SEQUENCE [LARGE SCALE GENOMIC DNA]</scope>
    <source>
        <strain evidence="1 2">MT5</strain>
    </source>
</reference>
<gene>
    <name evidence="1" type="ORF">CNQ84_12560</name>
</gene>
<dbReference type="InterPro" id="IPR029032">
    <property type="entry name" value="AhpD-like"/>
</dbReference>
<dbReference type="PANTHER" id="PTHR35446:SF3">
    <property type="entry name" value="CMD DOMAIN-CONTAINING PROTEIN"/>
    <property type="match status" value="1"/>
</dbReference>
<comment type="caution">
    <text evidence="1">The sequence shown here is derived from an EMBL/GenBank/DDBJ whole genome shotgun (WGS) entry which is preliminary data.</text>
</comment>
<dbReference type="RefSeq" id="WP_096005202.1">
    <property type="nucleotide sequence ID" value="NZ_NTMR01000016.1"/>
</dbReference>
<dbReference type="PANTHER" id="PTHR35446">
    <property type="entry name" value="SI:CH211-175M2.5"/>
    <property type="match status" value="1"/>
</dbReference>
<dbReference type="AlphaFoldDB" id="A0A2A3MGP9"/>
<accession>A0A2A3MGP9</accession>
<name>A0A2A3MGP9_9PSED</name>
<dbReference type="Gene3D" id="1.20.1290.10">
    <property type="entry name" value="AhpD-like"/>
    <property type="match status" value="1"/>
</dbReference>
<proteinExistence type="predicted"/>
<keyword evidence="2" id="KW-1185">Reference proteome</keyword>